<sequence>MSCEVCVIDLDNGKSRNVCWDLSTLDEEFEPLIESQLRQLFAVSDEAWVDLIDLNNSSLISINKDNLLNVKSSLCLCLSSKSELLAPMKRDEVFEVIFHQKVIGITVHERNDTVRVHQFKRNQDGSLGEAQACGKIQSNDIIYKVSGQRAIGRPCNYVLQMLQTQKRPLSIQFFRPFCRKGLFAVEFKSTNMNLVVNADEEHVLVTELPMAYPNIIGYAEAHGVRTSDVIHAIDGEIIKGSEEYSRAVCLLSRPKRPMVVVFRRSRVATLTQEKLNIACEGLSTPSGTSDTLLPRFSFASTVAPSPHRGSRLSLFSRRESRCSAMSSIRGETMLVEDMLQYCETLAFDDIVTPNEVNILKEMVMSTRPDLLCAIRRRNRNAVIAIVRSPTMRLWDHLLKTRESILLAGPVHSKKKKRYHLLLTDHQRLLLVDKETDLLDDEIMCSHIVTVSSRSGSCELHISTVKHEYTLVDNFVGVMVWVRAILPFVCTQGYLKVSTSRRLFSSKRRYFILRKKQLTGYKKEQHIHSPDAKSSTVSLKDACMDIIDPKGFIFTISTPEFAQAGKKLIFTAPSGREFNKWIVALDSISKSSSNDDFVR</sequence>
<dbReference type="SMART" id="SM00233">
    <property type="entry name" value="PH"/>
    <property type="match status" value="1"/>
</dbReference>
<dbReference type="SUPFAM" id="SSF50729">
    <property type="entry name" value="PH domain-like"/>
    <property type="match status" value="2"/>
</dbReference>
<dbReference type="InterPro" id="IPR001849">
    <property type="entry name" value="PH_domain"/>
</dbReference>
<protein>
    <recommendedName>
        <fullName evidence="1">PH domain-containing protein</fullName>
    </recommendedName>
</protein>
<dbReference type="AlphaFoldDB" id="A0A024G960"/>
<dbReference type="Proteomes" id="UP000053237">
    <property type="component" value="Unassembled WGS sequence"/>
</dbReference>
<feature type="domain" description="PH" evidence="1">
    <location>
        <begin position="487"/>
        <end position="589"/>
    </location>
</feature>
<name>A0A024G960_9STRA</name>
<gene>
    <name evidence="2" type="ORF">BN9_036360</name>
</gene>
<evidence type="ECO:0000259" key="1">
    <source>
        <dbReference type="PROSITE" id="PS50003"/>
    </source>
</evidence>
<evidence type="ECO:0000313" key="3">
    <source>
        <dbReference type="Proteomes" id="UP000053237"/>
    </source>
</evidence>
<reference evidence="2 3" key="1">
    <citation type="submission" date="2012-05" db="EMBL/GenBank/DDBJ databases">
        <title>Recombination and specialization in a pathogen metapopulation.</title>
        <authorList>
            <person name="Gardiner A."/>
            <person name="Kemen E."/>
            <person name="Schultz-Larsen T."/>
            <person name="MacLean D."/>
            <person name="Van Oosterhout C."/>
            <person name="Jones J.D.G."/>
        </authorList>
    </citation>
    <scope>NUCLEOTIDE SEQUENCE [LARGE SCALE GENOMIC DNA]</scope>
    <source>
        <strain evidence="2 3">Ac Nc2</strain>
    </source>
</reference>
<dbReference type="OrthoDB" id="5868434at2759"/>
<dbReference type="InParanoid" id="A0A024G960"/>
<dbReference type="CDD" id="cd00821">
    <property type="entry name" value="PH"/>
    <property type="match status" value="1"/>
</dbReference>
<dbReference type="InterPro" id="IPR033931">
    <property type="entry name" value="PDK1-typ_PH"/>
</dbReference>
<accession>A0A024G960</accession>
<evidence type="ECO:0000313" key="2">
    <source>
        <dbReference type="EMBL" id="CCI42852.1"/>
    </source>
</evidence>
<dbReference type="Pfam" id="PF00169">
    <property type="entry name" value="PH"/>
    <property type="match status" value="1"/>
</dbReference>
<comment type="caution">
    <text evidence="2">The sequence shown here is derived from an EMBL/GenBank/DDBJ whole genome shotgun (WGS) entry which is preliminary data.</text>
</comment>
<dbReference type="InterPro" id="IPR036034">
    <property type="entry name" value="PDZ_sf"/>
</dbReference>
<dbReference type="Gene3D" id="2.30.29.30">
    <property type="entry name" value="Pleckstrin-homology domain (PH domain)/Phosphotyrosine-binding domain (PTB)"/>
    <property type="match status" value="2"/>
</dbReference>
<organism evidence="2 3">
    <name type="scientific">Albugo candida</name>
    <dbReference type="NCBI Taxonomy" id="65357"/>
    <lineage>
        <taxon>Eukaryota</taxon>
        <taxon>Sar</taxon>
        <taxon>Stramenopiles</taxon>
        <taxon>Oomycota</taxon>
        <taxon>Peronosporomycetes</taxon>
        <taxon>Albuginales</taxon>
        <taxon>Albuginaceae</taxon>
        <taxon>Albugo</taxon>
    </lineage>
</organism>
<dbReference type="InterPro" id="IPR011993">
    <property type="entry name" value="PH-like_dom_sf"/>
</dbReference>
<proteinExistence type="predicted"/>
<dbReference type="Gene3D" id="2.30.42.10">
    <property type="match status" value="1"/>
</dbReference>
<dbReference type="PROSITE" id="PS50003">
    <property type="entry name" value="PH_DOMAIN"/>
    <property type="match status" value="1"/>
</dbReference>
<dbReference type="EMBL" id="CAIX01000040">
    <property type="protein sequence ID" value="CCI42852.1"/>
    <property type="molecule type" value="Genomic_DNA"/>
</dbReference>
<keyword evidence="3" id="KW-1185">Reference proteome</keyword>
<dbReference type="SUPFAM" id="SSF50156">
    <property type="entry name" value="PDZ domain-like"/>
    <property type="match status" value="2"/>
</dbReference>
<dbReference type="Pfam" id="PF14593">
    <property type="entry name" value="PH_3"/>
    <property type="match status" value="1"/>
</dbReference>